<reference evidence="6" key="1">
    <citation type="submission" date="2018-11" db="EMBL/GenBank/DDBJ databases">
        <title>Complete genome sequence of Paenibacillus sp. ML311-T8.</title>
        <authorList>
            <person name="Nam Y.-D."/>
            <person name="Kang J."/>
            <person name="Chung W.-H."/>
            <person name="Park Y.S."/>
        </authorList>
    </citation>
    <scope>NUCLEOTIDE SEQUENCE [LARGE SCALE GENOMIC DNA]</scope>
    <source>
        <strain evidence="6">ML311-T8</strain>
    </source>
</reference>
<dbReference type="InterPro" id="IPR039448">
    <property type="entry name" value="Beta_helix"/>
</dbReference>
<gene>
    <name evidence="5" type="ORF">EHS13_17665</name>
</gene>
<feature type="domain" description="Fibronectin type-III" evidence="4">
    <location>
        <begin position="559"/>
        <end position="646"/>
    </location>
</feature>
<dbReference type="Pfam" id="PF12708">
    <property type="entry name" value="Pect-lyase_RHGA_epim"/>
    <property type="match status" value="1"/>
</dbReference>
<dbReference type="Pfam" id="PF08305">
    <property type="entry name" value="NPCBM"/>
    <property type="match status" value="1"/>
</dbReference>
<dbReference type="InterPro" id="IPR013222">
    <property type="entry name" value="Glyco_hyd_98_carb-bd"/>
</dbReference>
<dbReference type="PROSITE" id="PS50853">
    <property type="entry name" value="FN3"/>
    <property type="match status" value="2"/>
</dbReference>
<dbReference type="Gene3D" id="2.60.120.1060">
    <property type="entry name" value="NPCBM/NEW2 domain"/>
    <property type="match status" value="1"/>
</dbReference>
<dbReference type="Gene3D" id="2.60.40.10">
    <property type="entry name" value="Immunoglobulins"/>
    <property type="match status" value="3"/>
</dbReference>
<dbReference type="InterPro" id="IPR008979">
    <property type="entry name" value="Galactose-bd-like_sf"/>
</dbReference>
<dbReference type="InterPro" id="IPR000601">
    <property type="entry name" value="PKD_dom"/>
</dbReference>
<dbReference type="CDD" id="cd00063">
    <property type="entry name" value="FN3"/>
    <property type="match status" value="2"/>
</dbReference>
<dbReference type="CDD" id="cd00146">
    <property type="entry name" value="PKD"/>
    <property type="match status" value="1"/>
</dbReference>
<evidence type="ECO:0000256" key="1">
    <source>
        <dbReference type="SAM" id="MobiDB-lite"/>
    </source>
</evidence>
<dbReference type="Pfam" id="PF00801">
    <property type="entry name" value="PKD"/>
    <property type="match status" value="1"/>
</dbReference>
<proteinExistence type="predicted"/>
<dbReference type="InterPro" id="IPR038637">
    <property type="entry name" value="NPCBM_sf"/>
</dbReference>
<evidence type="ECO:0000313" key="5">
    <source>
        <dbReference type="EMBL" id="QGQ96575.1"/>
    </source>
</evidence>
<accession>A0A6B8RM16</accession>
<dbReference type="SMART" id="SM00089">
    <property type="entry name" value="PKD"/>
    <property type="match status" value="1"/>
</dbReference>
<feature type="region of interest" description="Disordered" evidence="1">
    <location>
        <begin position="628"/>
        <end position="650"/>
    </location>
</feature>
<dbReference type="AlphaFoldDB" id="A0A6B8RM16"/>
<feature type="domain" description="PKD" evidence="3">
    <location>
        <begin position="468"/>
        <end position="552"/>
    </location>
</feature>
<dbReference type="PANTHER" id="PTHR46957:SF3">
    <property type="entry name" value="CYTOKINE RECEPTOR"/>
    <property type="match status" value="1"/>
</dbReference>
<evidence type="ECO:0000256" key="2">
    <source>
        <dbReference type="SAM" id="SignalP"/>
    </source>
</evidence>
<dbReference type="Pfam" id="PF13229">
    <property type="entry name" value="Beta_helix"/>
    <property type="match status" value="1"/>
</dbReference>
<keyword evidence="2" id="KW-0732">Signal</keyword>
<dbReference type="SUPFAM" id="SSF49785">
    <property type="entry name" value="Galactose-binding domain-like"/>
    <property type="match status" value="1"/>
</dbReference>
<dbReference type="Gene3D" id="2.160.20.10">
    <property type="entry name" value="Single-stranded right-handed beta-helix, Pectin lyase-like"/>
    <property type="match status" value="1"/>
</dbReference>
<evidence type="ECO:0000313" key="6">
    <source>
        <dbReference type="Proteomes" id="UP000426246"/>
    </source>
</evidence>
<dbReference type="InterPro" id="IPR024535">
    <property type="entry name" value="RHGA/B-epi-like_pectate_lyase"/>
</dbReference>
<keyword evidence="6" id="KW-1185">Reference proteome</keyword>
<evidence type="ECO:0000259" key="4">
    <source>
        <dbReference type="PROSITE" id="PS50853"/>
    </source>
</evidence>
<feature type="domain" description="Fibronectin type-III" evidence="4">
    <location>
        <begin position="653"/>
        <end position="741"/>
    </location>
</feature>
<dbReference type="Proteomes" id="UP000426246">
    <property type="component" value="Chromosome"/>
</dbReference>
<dbReference type="SUPFAM" id="SSF49299">
    <property type="entry name" value="PKD domain"/>
    <property type="match status" value="1"/>
</dbReference>
<dbReference type="SMART" id="SM00060">
    <property type="entry name" value="FN3"/>
    <property type="match status" value="2"/>
</dbReference>
<evidence type="ECO:0000259" key="3">
    <source>
        <dbReference type="PROSITE" id="PS50093"/>
    </source>
</evidence>
<dbReference type="GO" id="GO:0016020">
    <property type="term" value="C:membrane"/>
    <property type="evidence" value="ECO:0007669"/>
    <property type="project" value="UniProtKB-SubCell"/>
</dbReference>
<dbReference type="InterPro" id="IPR013783">
    <property type="entry name" value="Ig-like_fold"/>
</dbReference>
<dbReference type="InterPro" id="IPR003961">
    <property type="entry name" value="FN3_dom"/>
</dbReference>
<dbReference type="KEGG" id="ppsc:EHS13_17665"/>
<dbReference type="PANTHER" id="PTHR46957">
    <property type="entry name" value="CYTOKINE RECEPTOR"/>
    <property type="match status" value="1"/>
</dbReference>
<dbReference type="InterPro" id="IPR035986">
    <property type="entry name" value="PKD_dom_sf"/>
</dbReference>
<sequence>MKVKLFKKDVILVFLSAVMVMTASPLTGAAAGPVAPATLSVVNFGANGTDALDDKAAIQAAINSALPGDTVLLPKGTYYLAGTVNGKSGVSIRGEDRIKTIVKYKDSPETYMFYLHNVSNASIKNMTLDGNNSTVAMSAAVSEGGGANEMSGLIVKDFAAIDGFGPHALYVIGSNNVRITDNKVSNIGIGSIWGAAVRAGWDSKNAVIEGNVIANTGRGGIFVNDGSSGAIVRSNKITGSGLKELGLSIELHTNTDNSIIEDNQVDFWISAVRSKNIAVRRNVIRPTDGRVGSMGLEIMADNAVTTDNIVDGGQQVGIQQSPGTGHQLWGYNLVKNMVMWGMQLQGAGSSETEQFQYFYKNSFIDTQLGNPKAAYPGYEGNGVRIHGNAKNLSFDSNIIANNGRKAIEITGAAGVDRLSFTKNIIYGNKGVTMDPYPTDAQHLEWSGNTVRKNGDNTQPVSRGFVNPKPVADFSSPTIVRIGEPVTFKSLSTDNGSIVTYLWDFGVGLPSSSGIPTFVYDKAGIYRVILVVWDNEGRSNVKEKIILVRPGATDTQMPSVPTNLASTSKTDEMIALTWSPASDNVGVVSYDIYKNGVLAGSTAPGEISFSLTGLTAVTTYSITLRARDASGNASNPSAALSVTTELPDSQPPTVPSNLIVASVTGTSVNLSWSASTDNKAVTGYEVYRNGIIVGTTTGSSATSFTVSGLIPGTASTFTVKAKDAASNLSNASSQVTAVLAPPASPTVYLSDYSWDYGVAGWGNIQRDKSSDGKPITLNDVVYAKGLGTHAASTVVYTLGGKYARFQSSVGVDDETFGNGSVSFEVWLNGILAFDSSVMNATSATQVIDLDITGVNELKLVVTNGGNGSDWDHADWGDARIIYPAGG</sequence>
<dbReference type="InterPro" id="IPR022409">
    <property type="entry name" value="PKD/Chitinase_dom"/>
</dbReference>
<protein>
    <submittedName>
        <fullName evidence="5">PKD domain-containing protein</fullName>
    </submittedName>
</protein>
<organism evidence="5 6">
    <name type="scientific">Paenibacillus psychroresistens</name>
    <dbReference type="NCBI Taxonomy" id="1778678"/>
    <lineage>
        <taxon>Bacteria</taxon>
        <taxon>Bacillati</taxon>
        <taxon>Bacillota</taxon>
        <taxon>Bacilli</taxon>
        <taxon>Bacillales</taxon>
        <taxon>Paenibacillaceae</taxon>
        <taxon>Paenibacillus</taxon>
    </lineage>
</organism>
<dbReference type="InterPro" id="IPR036116">
    <property type="entry name" value="FN3_sf"/>
</dbReference>
<dbReference type="InterPro" id="IPR050713">
    <property type="entry name" value="RTP_Phos/Ushers"/>
</dbReference>
<dbReference type="InterPro" id="IPR006626">
    <property type="entry name" value="PbH1"/>
</dbReference>
<dbReference type="InterPro" id="IPR012334">
    <property type="entry name" value="Pectin_lyas_fold"/>
</dbReference>
<feature type="chain" id="PRO_5038514247" evidence="2">
    <location>
        <begin position="30"/>
        <end position="885"/>
    </location>
</feature>
<dbReference type="SUPFAM" id="SSF49265">
    <property type="entry name" value="Fibronectin type III"/>
    <property type="match status" value="1"/>
</dbReference>
<name>A0A6B8RM16_9BACL</name>
<feature type="signal peptide" evidence="2">
    <location>
        <begin position="1"/>
        <end position="29"/>
    </location>
</feature>
<dbReference type="PROSITE" id="PS50093">
    <property type="entry name" value="PKD"/>
    <property type="match status" value="1"/>
</dbReference>
<dbReference type="InterPro" id="IPR011050">
    <property type="entry name" value="Pectin_lyase_fold/virulence"/>
</dbReference>
<feature type="compositionally biased region" description="Polar residues" evidence="1">
    <location>
        <begin position="630"/>
        <end position="646"/>
    </location>
</feature>
<dbReference type="SMART" id="SM00776">
    <property type="entry name" value="NPCBM"/>
    <property type="match status" value="1"/>
</dbReference>
<dbReference type="Pfam" id="PF00041">
    <property type="entry name" value="fn3"/>
    <property type="match status" value="2"/>
</dbReference>
<dbReference type="SUPFAM" id="SSF51126">
    <property type="entry name" value="Pectin lyase-like"/>
    <property type="match status" value="1"/>
</dbReference>
<dbReference type="SMART" id="SM00710">
    <property type="entry name" value="PbH1"/>
    <property type="match status" value="7"/>
</dbReference>
<dbReference type="EMBL" id="CP034235">
    <property type="protein sequence ID" value="QGQ96575.1"/>
    <property type="molecule type" value="Genomic_DNA"/>
</dbReference>